<dbReference type="Pfam" id="PF12505">
    <property type="entry name" value="DUF3712"/>
    <property type="match status" value="1"/>
</dbReference>
<protein>
    <submittedName>
        <fullName evidence="1">Uncharacterized protein</fullName>
    </submittedName>
</protein>
<keyword evidence="2" id="KW-1185">Reference proteome</keyword>
<dbReference type="InterPro" id="IPR022185">
    <property type="entry name" value="DUF3712"/>
</dbReference>
<comment type="caution">
    <text evidence="1">The sequence shown here is derived from an EMBL/GenBank/DDBJ whole genome shotgun (WGS) entry which is preliminary data.</text>
</comment>
<dbReference type="Proteomes" id="UP001586593">
    <property type="component" value="Unassembled WGS sequence"/>
</dbReference>
<accession>A0ABR3XYL0</accession>
<dbReference type="EMBL" id="JAZHXJ010000027">
    <property type="protein sequence ID" value="KAL1881102.1"/>
    <property type="molecule type" value="Genomic_DNA"/>
</dbReference>
<organism evidence="1 2">
    <name type="scientific">Phialemonium thermophilum</name>
    <dbReference type="NCBI Taxonomy" id="223376"/>
    <lineage>
        <taxon>Eukaryota</taxon>
        <taxon>Fungi</taxon>
        <taxon>Dikarya</taxon>
        <taxon>Ascomycota</taxon>
        <taxon>Pezizomycotina</taxon>
        <taxon>Sordariomycetes</taxon>
        <taxon>Sordariomycetidae</taxon>
        <taxon>Cephalothecales</taxon>
        <taxon>Cephalothecaceae</taxon>
        <taxon>Phialemonium</taxon>
    </lineage>
</organism>
<name>A0ABR3XYL0_9PEZI</name>
<proteinExistence type="predicted"/>
<evidence type="ECO:0000313" key="2">
    <source>
        <dbReference type="Proteomes" id="UP001586593"/>
    </source>
</evidence>
<evidence type="ECO:0000313" key="1">
    <source>
        <dbReference type="EMBL" id="KAL1881102.1"/>
    </source>
</evidence>
<sequence>MDAIVQFILKLSSLDVTLIKISEATKDSFFMSIESRVTKTGPVPATMSSMTVEMVFRGGCFGKLVLPEVKTSPSGASVNIYDQPIRILDMTAFCAFVDALMNDEELILTLENGACTIRSLFMTGRCTYRKDVRLCGMNGPRVHLLDVSPNSTTLVFDNPSALEIDHGIVIFNICASDDNDRPLARLQGPLVIVRGECRLNLSITRNPGKPVTNKTKLVGVGGESDAWTSETIKFIHTALELTDHFLAFY</sequence>
<gene>
    <name evidence="1" type="ORF">VTK73DRAFT_4779</name>
</gene>
<reference evidence="1 2" key="1">
    <citation type="journal article" date="2024" name="Commun. Biol.">
        <title>Comparative genomic analysis of thermophilic fungi reveals convergent evolutionary adaptations and gene losses.</title>
        <authorList>
            <person name="Steindorff A.S."/>
            <person name="Aguilar-Pontes M.V."/>
            <person name="Robinson A.J."/>
            <person name="Andreopoulos B."/>
            <person name="LaButti K."/>
            <person name="Kuo A."/>
            <person name="Mondo S."/>
            <person name="Riley R."/>
            <person name="Otillar R."/>
            <person name="Haridas S."/>
            <person name="Lipzen A."/>
            <person name="Grimwood J."/>
            <person name="Schmutz J."/>
            <person name="Clum A."/>
            <person name="Reid I.D."/>
            <person name="Moisan M.C."/>
            <person name="Butler G."/>
            <person name="Nguyen T.T.M."/>
            <person name="Dewar K."/>
            <person name="Conant G."/>
            <person name="Drula E."/>
            <person name="Henrissat B."/>
            <person name="Hansel C."/>
            <person name="Singer S."/>
            <person name="Hutchinson M.I."/>
            <person name="de Vries R.P."/>
            <person name="Natvig D.O."/>
            <person name="Powell A.J."/>
            <person name="Tsang A."/>
            <person name="Grigoriev I.V."/>
        </authorList>
    </citation>
    <scope>NUCLEOTIDE SEQUENCE [LARGE SCALE GENOMIC DNA]</scope>
    <source>
        <strain evidence="1 2">ATCC 24622</strain>
    </source>
</reference>